<dbReference type="Gene3D" id="2.130.10.10">
    <property type="entry name" value="YVTN repeat-like/Quinoprotein amine dehydrogenase"/>
    <property type="match status" value="2"/>
</dbReference>
<evidence type="ECO:0008006" key="7">
    <source>
        <dbReference type="Google" id="ProtNLM"/>
    </source>
</evidence>
<evidence type="ECO:0000256" key="4">
    <source>
        <dbReference type="SAM" id="MobiDB-lite"/>
    </source>
</evidence>
<evidence type="ECO:0000313" key="6">
    <source>
        <dbReference type="Proteomes" id="UP000007797"/>
    </source>
</evidence>
<reference evidence="6" key="1">
    <citation type="journal article" date="2011" name="Genome Res.">
        <title>Phylogeny-wide analysis of social amoeba genomes highlights ancient origins for complex intercellular communication.</title>
        <authorList>
            <person name="Heidel A.J."/>
            <person name="Lawal H.M."/>
            <person name="Felder M."/>
            <person name="Schilde C."/>
            <person name="Helps N.R."/>
            <person name="Tunggal B."/>
            <person name="Rivero F."/>
            <person name="John U."/>
            <person name="Schleicher M."/>
            <person name="Eichinger L."/>
            <person name="Platzer M."/>
            <person name="Noegel A.A."/>
            <person name="Schaap P."/>
            <person name="Gloeckner G."/>
        </authorList>
    </citation>
    <scope>NUCLEOTIDE SEQUENCE [LARGE SCALE GENOMIC DNA]</scope>
    <source>
        <strain evidence="6">SH3</strain>
    </source>
</reference>
<keyword evidence="2" id="KW-0677">Repeat</keyword>
<evidence type="ECO:0000313" key="5">
    <source>
        <dbReference type="EMBL" id="EGG23898.1"/>
    </source>
</evidence>
<feature type="repeat" description="WD" evidence="3">
    <location>
        <begin position="252"/>
        <end position="293"/>
    </location>
</feature>
<dbReference type="KEGG" id="dfa:DFA_06036"/>
<evidence type="ECO:0000256" key="1">
    <source>
        <dbReference type="ARBA" id="ARBA00022574"/>
    </source>
</evidence>
<keyword evidence="1 3" id="KW-0853">WD repeat</keyword>
<dbReference type="SMART" id="SM00320">
    <property type="entry name" value="WD40"/>
    <property type="match status" value="6"/>
</dbReference>
<dbReference type="InterPro" id="IPR001680">
    <property type="entry name" value="WD40_rpt"/>
</dbReference>
<dbReference type="STRING" id="1054147.F4PJX4"/>
<dbReference type="InterPro" id="IPR036322">
    <property type="entry name" value="WD40_repeat_dom_sf"/>
</dbReference>
<evidence type="ECO:0000256" key="3">
    <source>
        <dbReference type="PROSITE-ProRule" id="PRU00221"/>
    </source>
</evidence>
<dbReference type="PRINTS" id="PR00320">
    <property type="entry name" value="GPROTEINBRPT"/>
</dbReference>
<evidence type="ECO:0000256" key="2">
    <source>
        <dbReference type="ARBA" id="ARBA00022737"/>
    </source>
</evidence>
<dbReference type="OrthoDB" id="674604at2759"/>
<feature type="compositionally biased region" description="Low complexity" evidence="4">
    <location>
        <begin position="17"/>
        <end position="39"/>
    </location>
</feature>
<dbReference type="PROSITE" id="PS50294">
    <property type="entry name" value="WD_REPEATS_REGION"/>
    <property type="match status" value="4"/>
</dbReference>
<keyword evidence="6" id="KW-1185">Reference proteome</keyword>
<sequence>MNIESSSSSDITSNTPLNISTASTNNNNNSGGGLDESSSNLSEREVYLKALISSAEYSGPPKRSIYLEDDPSIFDEDDPQLKEDIIRMIIQATLSRWTDEEDEKGNLGRRLDRGGEVVSKVDVQEPTIVLVRRLQAGVSRVARETRVSKGVYLPHQASQAARGPPKQRRRVQRPLLPAHVGSHLASATGDGIVRIYDIATPEKPAHLSTIAAHEGDAYTVQFHPGGNHIVTGGYDKSLHLYDVRTGQLVKSLIGHSSSVTRAIFNPHGNLVITGSKDCTIKFWDLVSGVCIKTLSSHLGEVTSVSTTTSGTYLLSASKDNSNRLWDIRTARPVKRFKGHQNTSKNFIRSAFGPNESLVIGGSEDGSVYIWDIETCNILQKLNGHQGMVYSVQWSQQQSVLASSSHDNTVKLWWYDPSFPILSSEE</sequence>
<proteinExistence type="predicted"/>
<protein>
    <recommendedName>
        <fullName evidence="7">WD40 repeat-containing protein</fullName>
    </recommendedName>
</protein>
<dbReference type="PROSITE" id="PS50082">
    <property type="entry name" value="WD_REPEATS_2"/>
    <property type="match status" value="5"/>
</dbReference>
<dbReference type="Pfam" id="PF00400">
    <property type="entry name" value="WD40"/>
    <property type="match status" value="5"/>
</dbReference>
<name>F4PJX4_CACFS</name>
<gene>
    <name evidence="5" type="ORF">DFA_06036</name>
</gene>
<dbReference type="SUPFAM" id="SSF50978">
    <property type="entry name" value="WD40 repeat-like"/>
    <property type="match status" value="1"/>
</dbReference>
<accession>F4PJX4</accession>
<dbReference type="PROSITE" id="PS00678">
    <property type="entry name" value="WD_REPEATS_1"/>
    <property type="match status" value="2"/>
</dbReference>
<feature type="repeat" description="WD" evidence="3">
    <location>
        <begin position="350"/>
        <end position="380"/>
    </location>
</feature>
<feature type="repeat" description="WD" evidence="3">
    <location>
        <begin position="294"/>
        <end position="335"/>
    </location>
</feature>
<feature type="repeat" description="WD" evidence="3">
    <location>
        <begin position="210"/>
        <end position="251"/>
    </location>
</feature>
<dbReference type="InterPro" id="IPR015943">
    <property type="entry name" value="WD40/YVTN_repeat-like_dom_sf"/>
</dbReference>
<dbReference type="PANTHER" id="PTHR22847">
    <property type="entry name" value="WD40 REPEAT PROTEIN"/>
    <property type="match status" value="1"/>
</dbReference>
<dbReference type="InterPro" id="IPR020472">
    <property type="entry name" value="WD40_PAC1"/>
</dbReference>
<feature type="repeat" description="WD" evidence="3">
    <location>
        <begin position="381"/>
        <end position="412"/>
    </location>
</feature>
<dbReference type="InterPro" id="IPR019775">
    <property type="entry name" value="WD40_repeat_CS"/>
</dbReference>
<dbReference type="CDD" id="cd00200">
    <property type="entry name" value="WD40"/>
    <property type="match status" value="1"/>
</dbReference>
<dbReference type="EMBL" id="GL883007">
    <property type="protein sequence ID" value="EGG23898.1"/>
    <property type="molecule type" value="Genomic_DNA"/>
</dbReference>
<dbReference type="GeneID" id="14876522"/>
<dbReference type="PANTHER" id="PTHR22847:SF637">
    <property type="entry name" value="WD REPEAT DOMAIN 5B"/>
    <property type="match status" value="1"/>
</dbReference>
<dbReference type="Proteomes" id="UP000007797">
    <property type="component" value="Unassembled WGS sequence"/>
</dbReference>
<organism evidence="5 6">
    <name type="scientific">Cavenderia fasciculata</name>
    <name type="common">Slime mold</name>
    <name type="synonym">Dictyostelium fasciculatum</name>
    <dbReference type="NCBI Taxonomy" id="261658"/>
    <lineage>
        <taxon>Eukaryota</taxon>
        <taxon>Amoebozoa</taxon>
        <taxon>Evosea</taxon>
        <taxon>Eumycetozoa</taxon>
        <taxon>Dictyostelia</taxon>
        <taxon>Acytosteliales</taxon>
        <taxon>Cavenderiaceae</taxon>
        <taxon>Cavenderia</taxon>
    </lineage>
</organism>
<dbReference type="RefSeq" id="XP_004361749.1">
    <property type="nucleotide sequence ID" value="XM_004361692.1"/>
</dbReference>
<dbReference type="GO" id="GO:1990234">
    <property type="term" value="C:transferase complex"/>
    <property type="evidence" value="ECO:0007669"/>
    <property type="project" value="UniProtKB-ARBA"/>
</dbReference>
<dbReference type="AlphaFoldDB" id="F4PJX4"/>
<feature type="region of interest" description="Disordered" evidence="4">
    <location>
        <begin position="1"/>
        <end position="39"/>
    </location>
</feature>